<dbReference type="Pfam" id="PF04784">
    <property type="entry name" value="DUF547"/>
    <property type="match status" value="1"/>
</dbReference>
<keyword evidence="5" id="KW-1185">Reference proteome</keyword>
<dbReference type="Pfam" id="PF14389">
    <property type="entry name" value="Lzipper-MIP1"/>
    <property type="match status" value="1"/>
</dbReference>
<dbReference type="PANTHER" id="PTHR23054">
    <property type="entry name" value="TERNARY COMPLEX FACTOR MIP1, LEUCINE-ZIPPER-RELATED"/>
    <property type="match status" value="1"/>
</dbReference>
<sequence>MLCLKTETLEHDMYPSYGEILRSNFTTSVQKLLLKSERNSTHSKRSLFSSGAGSGSSSGVEDTSIGRVSKWQTHDKKMSVYRSQLERDVERLQKQLQEEIDLHVALASVMEHSGTPSGSPNKLPDKTRQLIANIQVLEMTVLKLEEELVTLHFQLSQERNERRLAEYQLRHLPSITPSPLIYNPTYLTEPISPRISTHSGSRMADLLQLDLVTAVRQSQLAVADQPNIISTKEEDAEPCGRNFQESMGIRYSLSEAFEELNKDFLMKDLWQHPNKLSEEMVKCMRNIFVCLAHSSNITSKLSCSEDIPSPRSPHGILSSSSLASSSDSSLNPSLFRSWSVDSRQSYEGVASVDAFDPYRVDGKLNWVNVGRYSSAVDVSLMSVGKKQLEYAAATLKGFRFLVEQLVKVNPACMRSNEKLAFWINLYNALIMHAYLAYGVPKSEIKFFSLMQKVSYTVGGLSVSAAEIEYNILKMKPPAHRPQIALVLALHKFKSSEEQRTYSVDNPDSIVSFALSCGMYSSPAVRIFTPDDISEQLHESLRDYIQASVGISSKGKLLVPKLLHCYAKGIVEDSLLADWICRYLSPQQASMVRDCTSQRKQRLLGARGFTIVPFDSRFRYLFLVEKDRP</sequence>
<evidence type="ECO:0000313" key="4">
    <source>
        <dbReference type="EMBL" id="KAG9443877.1"/>
    </source>
</evidence>
<feature type="compositionally biased region" description="Low complexity" evidence="1">
    <location>
        <begin position="49"/>
        <end position="59"/>
    </location>
</feature>
<evidence type="ECO:0000313" key="5">
    <source>
        <dbReference type="Proteomes" id="UP000825729"/>
    </source>
</evidence>
<accession>A0AAV7E8N8</accession>
<evidence type="ECO:0000256" key="1">
    <source>
        <dbReference type="SAM" id="MobiDB-lite"/>
    </source>
</evidence>
<dbReference type="PANTHER" id="PTHR23054:SF61">
    <property type="entry name" value="OS02G0153000 PROTEIN"/>
    <property type="match status" value="1"/>
</dbReference>
<dbReference type="Proteomes" id="UP000825729">
    <property type="component" value="Unassembled WGS sequence"/>
</dbReference>
<name>A0AAV7E8N8_ARIFI</name>
<evidence type="ECO:0000259" key="3">
    <source>
        <dbReference type="Pfam" id="PF14389"/>
    </source>
</evidence>
<proteinExistence type="predicted"/>
<feature type="domain" description="DUF547" evidence="2">
    <location>
        <begin position="412"/>
        <end position="544"/>
    </location>
</feature>
<evidence type="ECO:0000259" key="2">
    <source>
        <dbReference type="Pfam" id="PF04784"/>
    </source>
</evidence>
<protein>
    <submittedName>
        <fullName evidence="4">Uncharacterized protein</fullName>
    </submittedName>
</protein>
<gene>
    <name evidence="4" type="ORF">H6P81_015217</name>
</gene>
<dbReference type="InterPro" id="IPR006869">
    <property type="entry name" value="DUF547"/>
</dbReference>
<dbReference type="AlphaFoldDB" id="A0AAV7E8N8"/>
<reference evidence="4 5" key="1">
    <citation type="submission" date="2021-07" db="EMBL/GenBank/DDBJ databases">
        <title>The Aristolochia fimbriata genome: insights into angiosperm evolution, floral development and chemical biosynthesis.</title>
        <authorList>
            <person name="Jiao Y."/>
        </authorList>
    </citation>
    <scope>NUCLEOTIDE SEQUENCE [LARGE SCALE GENOMIC DNA]</scope>
    <source>
        <strain evidence="4">IBCAS-2021</strain>
        <tissue evidence="4">Leaf</tissue>
    </source>
</reference>
<dbReference type="InterPro" id="IPR025757">
    <property type="entry name" value="MIP1_Leuzipper"/>
</dbReference>
<feature type="domain" description="Ternary complex factor MIP1 leucine-zipper" evidence="3">
    <location>
        <begin position="79"/>
        <end position="158"/>
    </location>
</feature>
<organism evidence="4 5">
    <name type="scientific">Aristolochia fimbriata</name>
    <name type="common">White veined hardy Dutchman's pipe vine</name>
    <dbReference type="NCBI Taxonomy" id="158543"/>
    <lineage>
        <taxon>Eukaryota</taxon>
        <taxon>Viridiplantae</taxon>
        <taxon>Streptophyta</taxon>
        <taxon>Embryophyta</taxon>
        <taxon>Tracheophyta</taxon>
        <taxon>Spermatophyta</taxon>
        <taxon>Magnoliopsida</taxon>
        <taxon>Magnoliidae</taxon>
        <taxon>Piperales</taxon>
        <taxon>Aristolochiaceae</taxon>
        <taxon>Aristolochia</taxon>
    </lineage>
</organism>
<feature type="region of interest" description="Disordered" evidence="1">
    <location>
        <begin position="43"/>
        <end position="68"/>
    </location>
</feature>
<comment type="caution">
    <text evidence="4">The sequence shown here is derived from an EMBL/GenBank/DDBJ whole genome shotgun (WGS) entry which is preliminary data.</text>
</comment>
<dbReference type="EMBL" id="JAINDJ010000006">
    <property type="protein sequence ID" value="KAG9443877.1"/>
    <property type="molecule type" value="Genomic_DNA"/>
</dbReference>